<gene>
    <name evidence="2" type="ORF">P153DRAFT_227840</name>
</gene>
<dbReference type="GeneID" id="54403103"/>
<evidence type="ECO:0000256" key="1">
    <source>
        <dbReference type="SAM" id="MobiDB-lite"/>
    </source>
</evidence>
<evidence type="ECO:0000313" key="3">
    <source>
        <dbReference type="Proteomes" id="UP000799771"/>
    </source>
</evidence>
<evidence type="ECO:0000313" key="2">
    <source>
        <dbReference type="EMBL" id="KAF2129955.1"/>
    </source>
</evidence>
<name>A0A6A6AFS3_9PLEO</name>
<dbReference type="AlphaFoldDB" id="A0A6A6AFS3"/>
<dbReference type="Proteomes" id="UP000799771">
    <property type="component" value="Unassembled WGS sequence"/>
</dbReference>
<protein>
    <submittedName>
        <fullName evidence="2">Uncharacterized protein</fullName>
    </submittedName>
</protein>
<keyword evidence="3" id="KW-1185">Reference proteome</keyword>
<reference evidence="2" key="1">
    <citation type="journal article" date="2020" name="Stud. Mycol.">
        <title>101 Dothideomycetes genomes: a test case for predicting lifestyles and emergence of pathogens.</title>
        <authorList>
            <person name="Haridas S."/>
            <person name="Albert R."/>
            <person name="Binder M."/>
            <person name="Bloem J."/>
            <person name="Labutti K."/>
            <person name="Salamov A."/>
            <person name="Andreopoulos B."/>
            <person name="Baker S."/>
            <person name="Barry K."/>
            <person name="Bills G."/>
            <person name="Bluhm B."/>
            <person name="Cannon C."/>
            <person name="Castanera R."/>
            <person name="Culley D."/>
            <person name="Daum C."/>
            <person name="Ezra D."/>
            <person name="Gonzalez J."/>
            <person name="Henrissat B."/>
            <person name="Kuo A."/>
            <person name="Liang C."/>
            <person name="Lipzen A."/>
            <person name="Lutzoni F."/>
            <person name="Magnuson J."/>
            <person name="Mondo S."/>
            <person name="Nolan M."/>
            <person name="Ohm R."/>
            <person name="Pangilinan J."/>
            <person name="Park H.-J."/>
            <person name="Ramirez L."/>
            <person name="Alfaro M."/>
            <person name="Sun H."/>
            <person name="Tritt A."/>
            <person name="Yoshinaga Y."/>
            <person name="Zwiers L.-H."/>
            <person name="Turgeon B."/>
            <person name="Goodwin S."/>
            <person name="Spatafora J."/>
            <person name="Crous P."/>
            <person name="Grigoriev I."/>
        </authorList>
    </citation>
    <scope>NUCLEOTIDE SEQUENCE</scope>
    <source>
        <strain evidence="2">CBS 119687</strain>
    </source>
</reference>
<proteinExistence type="predicted"/>
<dbReference type="RefSeq" id="XP_033524342.1">
    <property type="nucleotide sequence ID" value="XM_033662671.1"/>
</dbReference>
<feature type="compositionally biased region" description="Low complexity" evidence="1">
    <location>
        <begin position="61"/>
        <end position="78"/>
    </location>
</feature>
<dbReference type="EMBL" id="ML977505">
    <property type="protein sequence ID" value="KAF2129955.1"/>
    <property type="molecule type" value="Genomic_DNA"/>
</dbReference>
<feature type="region of interest" description="Disordered" evidence="1">
    <location>
        <begin position="155"/>
        <end position="181"/>
    </location>
</feature>
<sequence length="181" mass="20725">MKCMLTVLLADKRSANLQCLTHSTCMLRYKYAVPNVSTTSSQHIKLIPYHHLITILSPTHQQTNNKPTKPTKQQPKQTMATHIFTPRVIRCGKPTKPSPRTHKRAKPNRTSSFIKLRAYRRVRAADVAVVDRTHLWREVRRGVVYVAYGEVEKEGGKKAAKKAAKKAQDKEKTRRWNCLGN</sequence>
<organism evidence="2 3">
    <name type="scientific">Dothidotthia symphoricarpi CBS 119687</name>
    <dbReference type="NCBI Taxonomy" id="1392245"/>
    <lineage>
        <taxon>Eukaryota</taxon>
        <taxon>Fungi</taxon>
        <taxon>Dikarya</taxon>
        <taxon>Ascomycota</taxon>
        <taxon>Pezizomycotina</taxon>
        <taxon>Dothideomycetes</taxon>
        <taxon>Pleosporomycetidae</taxon>
        <taxon>Pleosporales</taxon>
        <taxon>Dothidotthiaceae</taxon>
        <taxon>Dothidotthia</taxon>
    </lineage>
</organism>
<accession>A0A6A6AFS3</accession>
<feature type="region of interest" description="Disordered" evidence="1">
    <location>
        <begin position="59"/>
        <end position="78"/>
    </location>
</feature>